<evidence type="ECO:0000256" key="1">
    <source>
        <dbReference type="ARBA" id="ARBA00001954"/>
    </source>
</evidence>
<evidence type="ECO:0000313" key="5">
    <source>
        <dbReference type="EMBL" id="MDT0571492.1"/>
    </source>
</evidence>
<name>A0ABU2Z4J0_9ACTN</name>
<evidence type="ECO:0000259" key="4">
    <source>
        <dbReference type="PROSITE" id="PS51184"/>
    </source>
</evidence>
<keyword evidence="2" id="KW-0479">Metal-binding</keyword>
<dbReference type="InterPro" id="IPR039994">
    <property type="entry name" value="NO66-like"/>
</dbReference>
<keyword evidence="3" id="KW-0408">Iron</keyword>
<dbReference type="Proteomes" id="UP001180737">
    <property type="component" value="Unassembled WGS sequence"/>
</dbReference>
<dbReference type="InterPro" id="IPR003347">
    <property type="entry name" value="JmjC_dom"/>
</dbReference>
<dbReference type="PANTHER" id="PTHR13096">
    <property type="entry name" value="MINA53 MYC INDUCED NUCLEAR ANTIGEN"/>
    <property type="match status" value="1"/>
</dbReference>
<evidence type="ECO:0000313" key="6">
    <source>
        <dbReference type="Proteomes" id="UP001180737"/>
    </source>
</evidence>
<keyword evidence="6" id="KW-1185">Reference proteome</keyword>
<sequence>MSLKRCVALPPDEFRSSVFGHRYLHTQAAELADDFADLFSPDALEELVSGGLRTSSLRLVRDGVERDVARDRVPESGDAPGAAPFPSTDGIRAGLAAGQTLIVRSLHRFHPPIRRFAHELAAEIGHPVKVNAFVTPPGSQGVDLHFDVQDVIVLQIAGDKRWLLRTPPLRDPLSAHAWFDVPDRRREEMRAASEPLADLVLRTGDSLYLPRGTMHSPMALDTLSIHLTVAVSTITRHDVLTELVRRAADLDWMRVGVETDRLVEDAALTRSLLKEAGERLAALAADVCPDDVMWSLRKTAFREQTPEPVPILPVSGDVCPQGVHRLRAGVYFHTAAVKDGVQLSVGGRRVRLPAAVSPFLAALRRDRAADMAGLTAALGEDNARKVAAALVDIGLLLPPSATPQGAAASQHRAAGRLTE</sequence>
<evidence type="ECO:0000256" key="3">
    <source>
        <dbReference type="ARBA" id="ARBA00023004"/>
    </source>
</evidence>
<dbReference type="Gene3D" id="2.60.120.650">
    <property type="entry name" value="Cupin"/>
    <property type="match status" value="1"/>
</dbReference>
<dbReference type="EMBL" id="JAVRFJ010000029">
    <property type="protein sequence ID" value="MDT0571492.1"/>
    <property type="molecule type" value="Genomic_DNA"/>
</dbReference>
<proteinExistence type="predicted"/>
<dbReference type="PANTHER" id="PTHR13096:SF8">
    <property type="entry name" value="RIBOSOMAL OXYGENASE 1"/>
    <property type="match status" value="1"/>
</dbReference>
<evidence type="ECO:0000256" key="2">
    <source>
        <dbReference type="ARBA" id="ARBA00022723"/>
    </source>
</evidence>
<dbReference type="SMART" id="SM00558">
    <property type="entry name" value="JmjC"/>
    <property type="match status" value="1"/>
</dbReference>
<feature type="domain" description="JmjC" evidence="4">
    <location>
        <begin position="99"/>
        <end position="248"/>
    </location>
</feature>
<comment type="caution">
    <text evidence="5">The sequence shown here is derived from an EMBL/GenBank/DDBJ whole genome shotgun (WGS) entry which is preliminary data.</text>
</comment>
<dbReference type="PROSITE" id="PS51184">
    <property type="entry name" value="JMJC"/>
    <property type="match status" value="1"/>
</dbReference>
<dbReference type="RefSeq" id="WP_052146444.1">
    <property type="nucleotide sequence ID" value="NZ_JAVRFJ010000029.1"/>
</dbReference>
<dbReference type="Pfam" id="PF08007">
    <property type="entry name" value="JmjC_2"/>
    <property type="match status" value="1"/>
</dbReference>
<comment type="cofactor">
    <cofactor evidence="1">
        <name>Fe(2+)</name>
        <dbReference type="ChEBI" id="CHEBI:29033"/>
    </cofactor>
</comment>
<gene>
    <name evidence="5" type="ORF">RM704_29210</name>
</gene>
<dbReference type="SUPFAM" id="SSF51197">
    <property type="entry name" value="Clavaminate synthase-like"/>
    <property type="match status" value="1"/>
</dbReference>
<reference evidence="5" key="1">
    <citation type="submission" date="2024-05" db="EMBL/GenBank/DDBJ databases">
        <title>30 novel species of actinomycetes from the DSMZ collection.</title>
        <authorList>
            <person name="Nouioui I."/>
        </authorList>
    </citation>
    <scope>NUCLEOTIDE SEQUENCE</scope>
    <source>
        <strain evidence="5">DSM 3412</strain>
    </source>
</reference>
<organism evidence="5 6">
    <name type="scientific">Streptomyces gottesmaniae</name>
    <dbReference type="NCBI Taxonomy" id="3075518"/>
    <lineage>
        <taxon>Bacteria</taxon>
        <taxon>Bacillati</taxon>
        <taxon>Actinomycetota</taxon>
        <taxon>Actinomycetes</taxon>
        <taxon>Kitasatosporales</taxon>
        <taxon>Streptomycetaceae</taxon>
        <taxon>Streptomyces</taxon>
    </lineage>
</organism>
<protein>
    <submittedName>
        <fullName evidence="5">Cupin domain-containing protein</fullName>
    </submittedName>
</protein>
<accession>A0ABU2Z4J0</accession>